<proteinExistence type="predicted"/>
<keyword evidence="1" id="KW-0732">Signal</keyword>
<dbReference type="InterPro" id="IPR035992">
    <property type="entry name" value="Ricin_B-like_lectins"/>
</dbReference>
<gene>
    <name evidence="3" type="ORF">FHX81_3812</name>
</gene>
<evidence type="ECO:0000313" key="3">
    <source>
        <dbReference type="EMBL" id="TQM81447.1"/>
    </source>
</evidence>
<evidence type="ECO:0000313" key="4">
    <source>
        <dbReference type="Proteomes" id="UP000316628"/>
    </source>
</evidence>
<reference evidence="3 4" key="1">
    <citation type="submission" date="2019-06" db="EMBL/GenBank/DDBJ databases">
        <title>Sequencing the genomes of 1000 actinobacteria strains.</title>
        <authorList>
            <person name="Klenk H.-P."/>
        </authorList>
    </citation>
    <scope>NUCLEOTIDE SEQUENCE [LARGE SCALE GENOMIC DNA]</scope>
    <source>
        <strain evidence="3 4">DSM 45456</strain>
    </source>
</reference>
<dbReference type="InterPro" id="IPR000772">
    <property type="entry name" value="Ricin_B_lectin"/>
</dbReference>
<feature type="chain" id="PRO_5022209277" evidence="1">
    <location>
        <begin position="32"/>
        <end position="163"/>
    </location>
</feature>
<evidence type="ECO:0000256" key="1">
    <source>
        <dbReference type="SAM" id="SignalP"/>
    </source>
</evidence>
<feature type="domain" description="Ricin B lectin" evidence="2">
    <location>
        <begin position="34"/>
        <end position="161"/>
    </location>
</feature>
<dbReference type="GO" id="GO:0030246">
    <property type="term" value="F:carbohydrate binding"/>
    <property type="evidence" value="ECO:0007669"/>
    <property type="project" value="UniProtKB-KW"/>
</dbReference>
<accession>A0A543JF30</accession>
<dbReference type="PROSITE" id="PS50231">
    <property type="entry name" value="RICIN_B_LECTIN"/>
    <property type="match status" value="1"/>
</dbReference>
<feature type="signal peptide" evidence="1">
    <location>
        <begin position="1"/>
        <end position="31"/>
    </location>
</feature>
<comment type="caution">
    <text evidence="3">The sequence shown here is derived from an EMBL/GenBank/DDBJ whole genome shotgun (WGS) entry which is preliminary data.</text>
</comment>
<dbReference type="SUPFAM" id="SSF50370">
    <property type="entry name" value="Ricin B-like lectins"/>
    <property type="match status" value="1"/>
</dbReference>
<protein>
    <submittedName>
        <fullName evidence="3">Ricin-type beta-trefoil lectin protein</fullName>
    </submittedName>
</protein>
<name>A0A543JF30_9PSEU</name>
<keyword evidence="3" id="KW-0430">Lectin</keyword>
<dbReference type="Proteomes" id="UP000316628">
    <property type="component" value="Unassembled WGS sequence"/>
</dbReference>
<evidence type="ECO:0000259" key="2">
    <source>
        <dbReference type="SMART" id="SM00458"/>
    </source>
</evidence>
<dbReference type="RefSeq" id="WP_141979410.1">
    <property type="nucleotide sequence ID" value="NZ_VFPP01000001.1"/>
</dbReference>
<dbReference type="Gene3D" id="2.80.10.50">
    <property type="match status" value="1"/>
</dbReference>
<dbReference type="Pfam" id="PF00652">
    <property type="entry name" value="Ricin_B_lectin"/>
    <property type="match status" value="1"/>
</dbReference>
<dbReference type="AlphaFoldDB" id="A0A543JF30"/>
<dbReference type="EMBL" id="VFPP01000001">
    <property type="protein sequence ID" value="TQM81447.1"/>
    <property type="molecule type" value="Genomic_DNA"/>
</dbReference>
<dbReference type="SMART" id="SM00458">
    <property type="entry name" value="RICIN"/>
    <property type="match status" value="1"/>
</dbReference>
<organism evidence="3 4">
    <name type="scientific">Saccharothrix saharensis</name>
    <dbReference type="NCBI Taxonomy" id="571190"/>
    <lineage>
        <taxon>Bacteria</taxon>
        <taxon>Bacillati</taxon>
        <taxon>Actinomycetota</taxon>
        <taxon>Actinomycetes</taxon>
        <taxon>Pseudonocardiales</taxon>
        <taxon>Pseudonocardiaceae</taxon>
        <taxon>Saccharothrix</taxon>
    </lineage>
</organism>
<dbReference type="CDD" id="cd00161">
    <property type="entry name" value="beta-trefoil_Ricin-like"/>
    <property type="match status" value="1"/>
</dbReference>
<keyword evidence="4" id="KW-1185">Reference proteome</keyword>
<sequence length="163" mass="17813">MNLRSFTIRVTAVLAALCCVLAIGGTAPAGAAPAGKAHLFNPNSGLCLNVTHGSIEPGARTEIYNCLDNPVELWELNSAGQLYNPYSGLCLNTVNYDIKASTRTEIWACNAKVAQWSFNGDKLVHKQSGLCLNVYEFEIKPGTPTEIYYCNGNAAELWKWWQV</sequence>
<dbReference type="OrthoDB" id="2479530at2"/>